<gene>
    <name evidence="1" type="ORF">K3G42_023860</name>
</gene>
<sequence>MNMQESVTTKERTQDENADELEVSLQKAEDHGGDAVPNPLEKYMKMVQQNQEQEIANKTSKKEDVDISSERLPGSEREDSFSAAGSLQGEPDEDFW</sequence>
<dbReference type="Proteomes" id="UP000827872">
    <property type="component" value="Linkage Group LG04"/>
</dbReference>
<dbReference type="EMBL" id="CM037617">
    <property type="protein sequence ID" value="KAH8005132.1"/>
    <property type="molecule type" value="Genomic_DNA"/>
</dbReference>
<comment type="caution">
    <text evidence="1">The sequence shown here is derived from an EMBL/GenBank/DDBJ whole genome shotgun (WGS) entry which is preliminary data.</text>
</comment>
<accession>A0ACB8FIH0</accession>
<keyword evidence="2" id="KW-1185">Reference proteome</keyword>
<evidence type="ECO:0000313" key="2">
    <source>
        <dbReference type="Proteomes" id="UP000827872"/>
    </source>
</evidence>
<protein>
    <submittedName>
        <fullName evidence="1">Uncharacterized protein</fullName>
    </submittedName>
</protein>
<reference evidence="1" key="1">
    <citation type="submission" date="2021-08" db="EMBL/GenBank/DDBJ databases">
        <title>The first chromosome-level gecko genome reveals the dynamic sex chromosomes of Neotropical dwarf geckos (Sphaerodactylidae: Sphaerodactylus).</title>
        <authorList>
            <person name="Pinto B.J."/>
            <person name="Keating S.E."/>
            <person name="Gamble T."/>
        </authorList>
    </citation>
    <scope>NUCLEOTIDE SEQUENCE</scope>
    <source>
        <strain evidence="1">TG3544</strain>
    </source>
</reference>
<evidence type="ECO:0000313" key="1">
    <source>
        <dbReference type="EMBL" id="KAH8005132.1"/>
    </source>
</evidence>
<organism evidence="1 2">
    <name type="scientific">Sphaerodactylus townsendi</name>
    <dbReference type="NCBI Taxonomy" id="933632"/>
    <lineage>
        <taxon>Eukaryota</taxon>
        <taxon>Metazoa</taxon>
        <taxon>Chordata</taxon>
        <taxon>Craniata</taxon>
        <taxon>Vertebrata</taxon>
        <taxon>Euteleostomi</taxon>
        <taxon>Lepidosauria</taxon>
        <taxon>Squamata</taxon>
        <taxon>Bifurcata</taxon>
        <taxon>Gekkota</taxon>
        <taxon>Sphaerodactylidae</taxon>
        <taxon>Sphaerodactylus</taxon>
    </lineage>
</organism>
<name>A0ACB8FIH0_9SAUR</name>
<proteinExistence type="predicted"/>